<sequence>MTPSWGRGGAVHTLESRAAVQRDFDRMENRAVRNFMKFNKGMHLGWNKLMQRCRLRVSCLGNGFLEKDLVILEDKKLNMSQQCGLVAKKANSVLGCISKTAASRSREVIFLLFGICETASGAVCPVWIDEDTFTAATSNGI</sequence>
<dbReference type="PANTHER" id="PTHR33332">
    <property type="entry name" value="REVERSE TRANSCRIPTASE DOMAIN-CONTAINING PROTEIN"/>
    <property type="match status" value="1"/>
</dbReference>
<keyword evidence="1" id="KW-0695">RNA-directed DNA polymerase</keyword>
<evidence type="ECO:0000313" key="2">
    <source>
        <dbReference type="Proteomes" id="UP000233556"/>
    </source>
</evidence>
<protein>
    <submittedName>
        <fullName evidence="1">Rna-directed dna polymerase from mobile element jockey-like</fullName>
    </submittedName>
</protein>
<keyword evidence="2" id="KW-1185">Reference proteome</keyword>
<dbReference type="OrthoDB" id="3230070at2759"/>
<keyword evidence="1" id="KW-0548">Nucleotidyltransferase</keyword>
<accession>A0A2I0TDL1</accession>
<dbReference type="EMBL" id="KZ512121">
    <property type="protein sequence ID" value="PKU31893.1"/>
    <property type="molecule type" value="Genomic_DNA"/>
</dbReference>
<reference evidence="2" key="1">
    <citation type="submission" date="2017-11" db="EMBL/GenBank/DDBJ databases">
        <authorList>
            <person name="Lima N.C."/>
            <person name="Parody-Merino A.M."/>
            <person name="Battley P.F."/>
            <person name="Fidler A.E."/>
            <person name="Prosdocimi F."/>
        </authorList>
    </citation>
    <scope>NUCLEOTIDE SEQUENCE [LARGE SCALE GENOMIC DNA]</scope>
</reference>
<dbReference type="AlphaFoldDB" id="A0A2I0TDL1"/>
<organism evidence="1 2">
    <name type="scientific">Limosa lapponica baueri</name>
    <dbReference type="NCBI Taxonomy" id="1758121"/>
    <lineage>
        <taxon>Eukaryota</taxon>
        <taxon>Metazoa</taxon>
        <taxon>Chordata</taxon>
        <taxon>Craniata</taxon>
        <taxon>Vertebrata</taxon>
        <taxon>Euteleostomi</taxon>
        <taxon>Archelosauria</taxon>
        <taxon>Archosauria</taxon>
        <taxon>Dinosauria</taxon>
        <taxon>Saurischia</taxon>
        <taxon>Theropoda</taxon>
        <taxon>Coelurosauria</taxon>
        <taxon>Aves</taxon>
        <taxon>Neognathae</taxon>
        <taxon>Neoaves</taxon>
        <taxon>Charadriiformes</taxon>
        <taxon>Scolopacidae</taxon>
        <taxon>Limosa</taxon>
    </lineage>
</organism>
<reference evidence="2" key="2">
    <citation type="submission" date="2017-12" db="EMBL/GenBank/DDBJ databases">
        <title>Genome sequence of the Bar-tailed Godwit (Limosa lapponica baueri).</title>
        <authorList>
            <person name="Lima N.C.B."/>
            <person name="Parody-Merino A.M."/>
            <person name="Battley P.F."/>
            <person name="Fidler A.E."/>
            <person name="Prosdocimi F."/>
        </authorList>
    </citation>
    <scope>NUCLEOTIDE SEQUENCE [LARGE SCALE GENOMIC DNA]</scope>
</reference>
<keyword evidence="1" id="KW-0808">Transferase</keyword>
<name>A0A2I0TDL1_LIMLA</name>
<gene>
    <name evidence="1" type="ORF">llap_17803</name>
</gene>
<proteinExistence type="predicted"/>
<evidence type="ECO:0000313" key="1">
    <source>
        <dbReference type="EMBL" id="PKU31893.1"/>
    </source>
</evidence>
<dbReference type="GO" id="GO:0003964">
    <property type="term" value="F:RNA-directed DNA polymerase activity"/>
    <property type="evidence" value="ECO:0007669"/>
    <property type="project" value="UniProtKB-KW"/>
</dbReference>
<dbReference type="Proteomes" id="UP000233556">
    <property type="component" value="Unassembled WGS sequence"/>
</dbReference>